<evidence type="ECO:0000313" key="7">
    <source>
        <dbReference type="EMBL" id="SPC35870.1"/>
    </source>
</evidence>
<dbReference type="CDD" id="cd12827">
    <property type="entry name" value="EcCorA_ZntB-like_u2"/>
    <property type="match status" value="1"/>
</dbReference>
<comment type="subcellular location">
    <subcellularLocation>
        <location evidence="1">Membrane</location>
        <topology evidence="1">Multi-pass membrane protein</topology>
    </subcellularLocation>
</comment>
<dbReference type="PANTHER" id="PTHR47891:SF1">
    <property type="entry name" value="CORA-MAGNESIUM AND COBALT TRANSPORTER"/>
    <property type="match status" value="1"/>
</dbReference>
<sequence>MLSYFEIIPGQPIQVSASEKQANWIHFEDPSKHEMLHFAKKYHLPVTLFEVAQDINEVARYETFTTEAGEQLTHVCLLVPVKMQDTEEHAEFITRPFSFIISEHILMTVGHQQSALVDQMRQLLIEQQPLETMVLRSISLIYQRYLSALDIVAQQIQQLEKNVHVSTRNQTLYALKTLRKSVVFLDLGLKSNQQIMPQIKATRLFELVANQADELYRIDIQFAKSDKAVTTYRELLAQLSDLLSDIISNRLNNIMKTLTSLSIILTIPTMIGGFWGMNVPVPLSHSGKGFLLLLGLTLIISLLAGWWLKKKDYF</sequence>
<evidence type="ECO:0000313" key="8">
    <source>
        <dbReference type="Proteomes" id="UP000238739"/>
    </source>
</evidence>
<dbReference type="SUPFAM" id="SSF144083">
    <property type="entry name" value="Magnesium transport protein CorA, transmembrane region"/>
    <property type="match status" value="1"/>
</dbReference>
<dbReference type="RefSeq" id="WP_106482802.1">
    <property type="nucleotide sequence ID" value="NZ_CBCPIL010000002.1"/>
</dbReference>
<dbReference type="InterPro" id="IPR045861">
    <property type="entry name" value="CorA_cytoplasmic_dom"/>
</dbReference>
<dbReference type="Gene3D" id="3.30.460.20">
    <property type="entry name" value="CorA soluble domain-like"/>
    <property type="match status" value="1"/>
</dbReference>
<dbReference type="Pfam" id="PF01544">
    <property type="entry name" value="CorA"/>
    <property type="match status" value="1"/>
</dbReference>
<dbReference type="Proteomes" id="UP000238739">
    <property type="component" value="Unassembled WGS sequence"/>
</dbReference>
<dbReference type="Gene3D" id="1.20.58.340">
    <property type="entry name" value="Magnesium transport protein CorA, transmembrane region"/>
    <property type="match status" value="2"/>
</dbReference>
<evidence type="ECO:0000256" key="5">
    <source>
        <dbReference type="ARBA" id="ARBA00023136"/>
    </source>
</evidence>
<dbReference type="SUPFAM" id="SSF143865">
    <property type="entry name" value="CorA soluble domain-like"/>
    <property type="match status" value="1"/>
</dbReference>
<dbReference type="EMBL" id="OGVC01000001">
    <property type="protein sequence ID" value="SPC35870.1"/>
    <property type="molecule type" value="Genomic_DNA"/>
</dbReference>
<feature type="transmembrane region" description="Helical" evidence="6">
    <location>
        <begin position="289"/>
        <end position="308"/>
    </location>
</feature>
<dbReference type="PANTHER" id="PTHR47891">
    <property type="entry name" value="TRANSPORTER-RELATED"/>
    <property type="match status" value="1"/>
</dbReference>
<comment type="similarity">
    <text evidence="2">Belongs to the CorA metal ion transporter (MIT) (TC 1.A.35) family.</text>
</comment>
<dbReference type="GO" id="GO:0046873">
    <property type="term" value="F:metal ion transmembrane transporter activity"/>
    <property type="evidence" value="ECO:0007669"/>
    <property type="project" value="InterPro"/>
</dbReference>
<comment type="caution">
    <text evidence="7">The sequence shown here is derived from an EMBL/GenBank/DDBJ whole genome shotgun (WGS) entry which is preliminary data.</text>
</comment>
<keyword evidence="8" id="KW-1185">Reference proteome</keyword>
<evidence type="ECO:0000256" key="3">
    <source>
        <dbReference type="ARBA" id="ARBA00022692"/>
    </source>
</evidence>
<evidence type="ECO:0000256" key="2">
    <source>
        <dbReference type="ARBA" id="ARBA00009765"/>
    </source>
</evidence>
<dbReference type="GO" id="GO:0016020">
    <property type="term" value="C:membrane"/>
    <property type="evidence" value="ECO:0007669"/>
    <property type="project" value="UniProtKB-SubCell"/>
</dbReference>
<feature type="transmembrane region" description="Helical" evidence="6">
    <location>
        <begin position="258"/>
        <end position="277"/>
    </location>
</feature>
<proteinExistence type="inferred from homology"/>
<gene>
    <name evidence="7" type="ORF">LFUMFP_10050</name>
</gene>
<keyword evidence="4 6" id="KW-1133">Transmembrane helix</keyword>
<dbReference type="InterPro" id="IPR045863">
    <property type="entry name" value="CorA_TM1_TM2"/>
</dbReference>
<evidence type="ECO:0000256" key="1">
    <source>
        <dbReference type="ARBA" id="ARBA00004141"/>
    </source>
</evidence>
<name>A0A2N9DSY7_9LACO</name>
<reference evidence="7" key="1">
    <citation type="submission" date="2018-01" db="EMBL/GenBank/DDBJ databases">
        <authorList>
            <person name="Chaillou S."/>
        </authorList>
    </citation>
    <scope>NUCLEOTIDE SEQUENCE [LARGE SCALE GENOMIC DNA]</scope>
    <source>
        <strain evidence="7">MFPC41A2801</strain>
    </source>
</reference>
<dbReference type="AlphaFoldDB" id="A0A2N9DSY7"/>
<dbReference type="InterPro" id="IPR002523">
    <property type="entry name" value="MgTranspt_CorA/ZnTranspt_ZntB"/>
</dbReference>
<dbReference type="InterPro" id="IPR047199">
    <property type="entry name" value="CorA-like"/>
</dbReference>
<protein>
    <submittedName>
        <fullName evidence="7">Ion Mg(2+)/Co(2+) transport protein</fullName>
    </submittedName>
</protein>
<organism evidence="7 8">
    <name type="scientific">Latilactobacillus fuchuensis</name>
    <dbReference type="NCBI Taxonomy" id="164393"/>
    <lineage>
        <taxon>Bacteria</taxon>
        <taxon>Bacillati</taxon>
        <taxon>Bacillota</taxon>
        <taxon>Bacilli</taxon>
        <taxon>Lactobacillales</taxon>
        <taxon>Lactobacillaceae</taxon>
        <taxon>Latilactobacillus</taxon>
    </lineage>
</organism>
<evidence type="ECO:0000256" key="4">
    <source>
        <dbReference type="ARBA" id="ARBA00022989"/>
    </source>
</evidence>
<keyword evidence="3 6" id="KW-0812">Transmembrane</keyword>
<accession>A0A2N9DSY7</accession>
<keyword evidence="5 6" id="KW-0472">Membrane</keyword>
<evidence type="ECO:0000256" key="6">
    <source>
        <dbReference type="SAM" id="Phobius"/>
    </source>
</evidence>